<dbReference type="AlphaFoldDB" id="A0A2J7TLJ2"/>
<protein>
    <submittedName>
        <fullName evidence="1">Uncharacterized protein</fullName>
    </submittedName>
</protein>
<organism evidence="1 2">
    <name type="scientific">Methylocella silvestris</name>
    <dbReference type="NCBI Taxonomy" id="199596"/>
    <lineage>
        <taxon>Bacteria</taxon>
        <taxon>Pseudomonadati</taxon>
        <taxon>Pseudomonadota</taxon>
        <taxon>Alphaproteobacteria</taxon>
        <taxon>Hyphomicrobiales</taxon>
        <taxon>Beijerinckiaceae</taxon>
        <taxon>Methylocella</taxon>
    </lineage>
</organism>
<evidence type="ECO:0000313" key="1">
    <source>
        <dbReference type="EMBL" id="PNG27642.1"/>
    </source>
</evidence>
<evidence type="ECO:0000313" key="2">
    <source>
        <dbReference type="Proteomes" id="UP000236286"/>
    </source>
</evidence>
<dbReference type="Proteomes" id="UP000236286">
    <property type="component" value="Unassembled WGS sequence"/>
</dbReference>
<reference evidence="1 2" key="1">
    <citation type="submission" date="2017-10" db="EMBL/GenBank/DDBJ databases">
        <title>Genome announcement of Methylocella silvestris TVC from permafrost.</title>
        <authorList>
            <person name="Wang J."/>
            <person name="Geng K."/>
            <person name="Ul-Haque F."/>
            <person name="Crombie A.T."/>
            <person name="Street L.E."/>
            <person name="Wookey P.A."/>
            <person name="Murrell J.C."/>
            <person name="Pratscher J."/>
        </authorList>
    </citation>
    <scope>NUCLEOTIDE SEQUENCE [LARGE SCALE GENOMIC DNA]</scope>
    <source>
        <strain evidence="1 2">TVC</strain>
    </source>
</reference>
<proteinExistence type="predicted"/>
<sequence length="109" mass="11448">MTPENSDIFIVLPPGNGLRNSQSVGGVVFSCQPGSTLTVPRSVAQALSAAGWLIGAQVVTSATRPARQAAQPNGAPRPEEFGESVFDQTIGKLIIWDGWTWRDLTGAAV</sequence>
<name>A0A2J7TLJ2_METSI</name>
<gene>
    <name evidence="1" type="ORF">CR492_01640</name>
</gene>
<dbReference type="EMBL" id="PDZR01000001">
    <property type="protein sequence ID" value="PNG27642.1"/>
    <property type="molecule type" value="Genomic_DNA"/>
</dbReference>
<dbReference type="RefSeq" id="WP_102841950.1">
    <property type="nucleotide sequence ID" value="NZ_PDZR01000001.1"/>
</dbReference>
<dbReference type="OrthoDB" id="8238256at2"/>
<comment type="caution">
    <text evidence="1">The sequence shown here is derived from an EMBL/GenBank/DDBJ whole genome shotgun (WGS) entry which is preliminary data.</text>
</comment>
<accession>A0A2J7TLJ2</accession>